<keyword evidence="3" id="KW-1185">Reference proteome</keyword>
<feature type="region of interest" description="Disordered" evidence="1">
    <location>
        <begin position="1"/>
        <end position="45"/>
    </location>
</feature>
<evidence type="ECO:0000313" key="2">
    <source>
        <dbReference type="EMBL" id="OWK01266.1"/>
    </source>
</evidence>
<gene>
    <name evidence="2" type="ORF">Celaphus_00018156</name>
</gene>
<dbReference type="Proteomes" id="UP000242450">
    <property type="component" value="Chromosome 29"/>
</dbReference>
<organism evidence="2 3">
    <name type="scientific">Cervus elaphus hippelaphus</name>
    <name type="common">European red deer</name>
    <dbReference type="NCBI Taxonomy" id="46360"/>
    <lineage>
        <taxon>Eukaryota</taxon>
        <taxon>Metazoa</taxon>
        <taxon>Chordata</taxon>
        <taxon>Craniata</taxon>
        <taxon>Vertebrata</taxon>
        <taxon>Euteleostomi</taxon>
        <taxon>Mammalia</taxon>
        <taxon>Eutheria</taxon>
        <taxon>Laurasiatheria</taxon>
        <taxon>Artiodactyla</taxon>
        <taxon>Ruminantia</taxon>
        <taxon>Pecora</taxon>
        <taxon>Cervidae</taxon>
        <taxon>Cervinae</taxon>
        <taxon>Cervus</taxon>
    </lineage>
</organism>
<dbReference type="AlphaFoldDB" id="A0A212C5K1"/>
<accession>A0A212C5K1</accession>
<sequence>MRLTGASSSDSDSESLAFRSKPGAMPQAQKKTTSVSLTIGSSSPKTGVTTAVIQPLSAPVQQALEGLQGALSPVGGRAAPHMGRLFLVCVFRV</sequence>
<evidence type="ECO:0000256" key="1">
    <source>
        <dbReference type="SAM" id="MobiDB-lite"/>
    </source>
</evidence>
<protein>
    <submittedName>
        <fullName evidence="2">Uncharacterized protein</fullName>
    </submittedName>
</protein>
<reference evidence="2 3" key="1">
    <citation type="journal article" date="2018" name="Mol. Genet. Genomics">
        <title>The red deer Cervus elaphus genome CerEla1.0: sequencing, annotating, genes, and chromosomes.</title>
        <authorList>
            <person name="Bana N.A."/>
            <person name="Nyiri A."/>
            <person name="Nagy J."/>
            <person name="Frank K."/>
            <person name="Nagy T."/>
            <person name="Steger V."/>
            <person name="Schiller M."/>
            <person name="Lakatos P."/>
            <person name="Sugar L."/>
            <person name="Horn P."/>
            <person name="Barta E."/>
            <person name="Orosz L."/>
        </authorList>
    </citation>
    <scope>NUCLEOTIDE SEQUENCE [LARGE SCALE GENOMIC DNA]</scope>
    <source>
        <strain evidence="2">Hungarian</strain>
    </source>
</reference>
<name>A0A212C5K1_CEREH</name>
<dbReference type="OrthoDB" id="6612025at2759"/>
<comment type="caution">
    <text evidence="2">The sequence shown here is derived from an EMBL/GenBank/DDBJ whole genome shotgun (WGS) entry which is preliminary data.</text>
</comment>
<evidence type="ECO:0000313" key="3">
    <source>
        <dbReference type="Proteomes" id="UP000242450"/>
    </source>
</evidence>
<feature type="compositionally biased region" description="Polar residues" evidence="1">
    <location>
        <begin position="29"/>
        <end position="45"/>
    </location>
</feature>
<dbReference type="EMBL" id="MKHE01000029">
    <property type="protein sequence ID" value="OWK01266.1"/>
    <property type="molecule type" value="Genomic_DNA"/>
</dbReference>
<proteinExistence type="predicted"/>